<feature type="compositionally biased region" description="Pro residues" evidence="1">
    <location>
        <begin position="321"/>
        <end position="337"/>
    </location>
</feature>
<feature type="compositionally biased region" description="Low complexity" evidence="1">
    <location>
        <begin position="338"/>
        <end position="375"/>
    </location>
</feature>
<reference evidence="3" key="2">
    <citation type="submission" date="2009-11" db="EMBL/GenBank/DDBJ databases">
        <title>The Genome Sequence of Allomyces macrogynus strain ATCC 38327.</title>
        <authorList>
            <consortium name="The Broad Institute Genome Sequencing Platform"/>
            <person name="Russ C."/>
            <person name="Cuomo C."/>
            <person name="Shea T."/>
            <person name="Young S.K."/>
            <person name="Zeng Q."/>
            <person name="Koehrsen M."/>
            <person name="Haas B."/>
            <person name="Borodovsky M."/>
            <person name="Guigo R."/>
            <person name="Alvarado L."/>
            <person name="Berlin A."/>
            <person name="Borenstein D."/>
            <person name="Chen Z."/>
            <person name="Engels R."/>
            <person name="Freedman E."/>
            <person name="Gellesch M."/>
            <person name="Goldberg J."/>
            <person name="Griggs A."/>
            <person name="Gujja S."/>
            <person name="Heiman D."/>
            <person name="Hepburn T."/>
            <person name="Howarth C."/>
            <person name="Jen D."/>
            <person name="Larson L."/>
            <person name="Lewis B."/>
            <person name="Mehta T."/>
            <person name="Park D."/>
            <person name="Pearson M."/>
            <person name="Roberts A."/>
            <person name="Saif S."/>
            <person name="Shenoy N."/>
            <person name="Sisk P."/>
            <person name="Stolte C."/>
            <person name="Sykes S."/>
            <person name="Walk T."/>
            <person name="White J."/>
            <person name="Yandava C."/>
            <person name="Burger G."/>
            <person name="Gray M.W."/>
            <person name="Holland P.W.H."/>
            <person name="King N."/>
            <person name="Lang F.B.F."/>
            <person name="Roger A.J."/>
            <person name="Ruiz-Trillo I."/>
            <person name="Lander E."/>
            <person name="Nusbaum C."/>
        </authorList>
    </citation>
    <scope>NUCLEOTIDE SEQUENCE [LARGE SCALE GENOMIC DNA]</scope>
    <source>
        <strain evidence="3">ATCC 38327</strain>
    </source>
</reference>
<dbReference type="Proteomes" id="UP000054350">
    <property type="component" value="Unassembled WGS sequence"/>
</dbReference>
<dbReference type="GO" id="GO:0003723">
    <property type="term" value="F:RNA binding"/>
    <property type="evidence" value="ECO:0007669"/>
    <property type="project" value="InterPro"/>
</dbReference>
<feature type="region of interest" description="Disordered" evidence="1">
    <location>
        <begin position="296"/>
        <end position="382"/>
    </location>
</feature>
<gene>
    <name evidence="2" type="ORF">AMAG_03376</name>
</gene>
<dbReference type="AlphaFoldDB" id="A0A0L0S9B3"/>
<evidence type="ECO:0008006" key="4">
    <source>
        <dbReference type="Google" id="ProtNLM"/>
    </source>
</evidence>
<dbReference type="SUPFAM" id="SSF56808">
    <property type="entry name" value="Ribosomal protein L1"/>
    <property type="match status" value="1"/>
</dbReference>
<accession>A0A0L0S9B3</accession>
<dbReference type="InterPro" id="IPR016095">
    <property type="entry name" value="Ribosomal_uL1_3-a/b-sand"/>
</dbReference>
<dbReference type="eggNOG" id="KOG1685">
    <property type="taxonomic scope" value="Eukaryota"/>
</dbReference>
<dbReference type="OrthoDB" id="10251727at2759"/>
<reference evidence="2 3" key="1">
    <citation type="submission" date="2009-11" db="EMBL/GenBank/DDBJ databases">
        <title>Annotation of Allomyces macrogynus ATCC 38327.</title>
        <authorList>
            <consortium name="The Broad Institute Genome Sequencing Platform"/>
            <person name="Russ C."/>
            <person name="Cuomo C."/>
            <person name="Burger G."/>
            <person name="Gray M.W."/>
            <person name="Holland P.W.H."/>
            <person name="King N."/>
            <person name="Lang F.B.F."/>
            <person name="Roger A.J."/>
            <person name="Ruiz-Trillo I."/>
            <person name="Young S.K."/>
            <person name="Zeng Q."/>
            <person name="Gargeya S."/>
            <person name="Fitzgerald M."/>
            <person name="Haas B."/>
            <person name="Abouelleil A."/>
            <person name="Alvarado L."/>
            <person name="Arachchi H.M."/>
            <person name="Berlin A."/>
            <person name="Chapman S.B."/>
            <person name="Gearin G."/>
            <person name="Goldberg J."/>
            <person name="Griggs A."/>
            <person name="Gujja S."/>
            <person name="Hansen M."/>
            <person name="Heiman D."/>
            <person name="Howarth C."/>
            <person name="Larimer J."/>
            <person name="Lui A."/>
            <person name="MacDonald P.J.P."/>
            <person name="McCowen C."/>
            <person name="Montmayeur A."/>
            <person name="Murphy C."/>
            <person name="Neiman D."/>
            <person name="Pearson M."/>
            <person name="Priest M."/>
            <person name="Roberts A."/>
            <person name="Saif S."/>
            <person name="Shea T."/>
            <person name="Sisk P."/>
            <person name="Stolte C."/>
            <person name="Sykes S."/>
            <person name="Wortman J."/>
            <person name="Nusbaum C."/>
            <person name="Birren B."/>
        </authorList>
    </citation>
    <scope>NUCLEOTIDE SEQUENCE [LARGE SCALE GENOMIC DNA]</scope>
    <source>
        <strain evidence="2 3">ATCC 38327</strain>
    </source>
</reference>
<dbReference type="STRING" id="578462.A0A0L0S9B3"/>
<evidence type="ECO:0000313" key="2">
    <source>
        <dbReference type="EMBL" id="KNE59026.1"/>
    </source>
</evidence>
<sequence>MLDEQARTQLHSALAALQKAHAAKSTDLLEADAAVRVSLVFKQVPRSKPSNFKTVKLPHALHAGVSADGVIDAMAAPSICLFVKDPQSDAKELLARHGTKVDKVIGISKLRKKFATHEEKRMLAKTYDVFLADDSIIPMLPKVLGKSFHHNRKSPTPIKLNSLTPQRLAHVLHSATFKIPAGNCLSVQVGSLTQHAPEAIAENVETAVSAVLAALPKRVGGIKNVQQLAVVIDDVPSLPFYMSLPTATGVKRQKPMSAEAKAARRKAKKALNELKMDQYASDSDVEMAEAQVVEATKKGKKEVPTAVEVKQEETEVKAPAAPAPAPAPTASPTPAAAPKPSALKKPVVKASLSKAAPAAAPAATPAPAASPAAAKKVSKPRR</sequence>
<keyword evidence="3" id="KW-1185">Reference proteome</keyword>
<name>A0A0L0S9B3_ALLM3</name>
<dbReference type="OMA" id="WSDEDAN"/>
<organism evidence="2 3">
    <name type="scientific">Allomyces macrogynus (strain ATCC 38327)</name>
    <name type="common">Allomyces javanicus var. macrogynus</name>
    <dbReference type="NCBI Taxonomy" id="578462"/>
    <lineage>
        <taxon>Eukaryota</taxon>
        <taxon>Fungi</taxon>
        <taxon>Fungi incertae sedis</taxon>
        <taxon>Blastocladiomycota</taxon>
        <taxon>Blastocladiomycetes</taxon>
        <taxon>Blastocladiales</taxon>
        <taxon>Blastocladiaceae</taxon>
        <taxon>Allomyces</taxon>
    </lineage>
</organism>
<dbReference type="Pfam" id="PF00687">
    <property type="entry name" value="Ribosomal_L1"/>
    <property type="match status" value="1"/>
</dbReference>
<dbReference type="Gene3D" id="3.40.50.790">
    <property type="match status" value="1"/>
</dbReference>
<dbReference type="InterPro" id="IPR028364">
    <property type="entry name" value="Ribosomal_uL1/biogenesis"/>
</dbReference>
<evidence type="ECO:0000313" key="3">
    <source>
        <dbReference type="Proteomes" id="UP000054350"/>
    </source>
</evidence>
<dbReference type="VEuPathDB" id="FungiDB:AMAG_03376"/>
<dbReference type="InterPro" id="IPR050257">
    <property type="entry name" value="eL8/uL1-like"/>
</dbReference>
<proteinExistence type="predicted"/>
<feature type="compositionally biased region" description="Basic and acidic residues" evidence="1">
    <location>
        <begin position="296"/>
        <end position="316"/>
    </location>
</feature>
<dbReference type="EMBL" id="GG745334">
    <property type="protein sequence ID" value="KNE59026.1"/>
    <property type="molecule type" value="Genomic_DNA"/>
</dbReference>
<dbReference type="CDD" id="cd00403">
    <property type="entry name" value="Ribosomal_L1"/>
    <property type="match status" value="1"/>
</dbReference>
<protein>
    <recommendedName>
        <fullName evidence="4">Ribosomal protein L1</fullName>
    </recommendedName>
</protein>
<evidence type="ECO:0000256" key="1">
    <source>
        <dbReference type="SAM" id="MobiDB-lite"/>
    </source>
</evidence>
<dbReference type="PANTHER" id="PTHR23105">
    <property type="entry name" value="RIBOSOMAL PROTEIN L7AE FAMILY MEMBER"/>
    <property type="match status" value="1"/>
</dbReference>
<dbReference type="InterPro" id="IPR023674">
    <property type="entry name" value="Ribosomal_uL1-like"/>
</dbReference>